<organism evidence="1 2">
    <name type="scientific">Arctium lappa</name>
    <name type="common">Greater burdock</name>
    <name type="synonym">Lappa major</name>
    <dbReference type="NCBI Taxonomy" id="4217"/>
    <lineage>
        <taxon>Eukaryota</taxon>
        <taxon>Viridiplantae</taxon>
        <taxon>Streptophyta</taxon>
        <taxon>Embryophyta</taxon>
        <taxon>Tracheophyta</taxon>
        <taxon>Spermatophyta</taxon>
        <taxon>Magnoliopsida</taxon>
        <taxon>eudicotyledons</taxon>
        <taxon>Gunneridae</taxon>
        <taxon>Pentapetalae</taxon>
        <taxon>asterids</taxon>
        <taxon>campanulids</taxon>
        <taxon>Asterales</taxon>
        <taxon>Asteraceae</taxon>
        <taxon>Carduoideae</taxon>
        <taxon>Cardueae</taxon>
        <taxon>Arctiinae</taxon>
        <taxon>Arctium</taxon>
    </lineage>
</organism>
<evidence type="ECO:0000313" key="2">
    <source>
        <dbReference type="Proteomes" id="UP001055879"/>
    </source>
</evidence>
<reference evidence="2" key="1">
    <citation type="journal article" date="2022" name="Mol. Ecol. Resour.">
        <title>The genomes of chicory, endive, great burdock and yacon provide insights into Asteraceae palaeo-polyploidization history and plant inulin production.</title>
        <authorList>
            <person name="Fan W."/>
            <person name="Wang S."/>
            <person name="Wang H."/>
            <person name="Wang A."/>
            <person name="Jiang F."/>
            <person name="Liu H."/>
            <person name="Zhao H."/>
            <person name="Xu D."/>
            <person name="Zhang Y."/>
        </authorList>
    </citation>
    <scope>NUCLEOTIDE SEQUENCE [LARGE SCALE GENOMIC DNA]</scope>
    <source>
        <strain evidence="2">cv. Niubang</strain>
    </source>
</reference>
<reference evidence="1 2" key="2">
    <citation type="journal article" date="2022" name="Mol. Ecol. Resour.">
        <title>The genomes of chicory, endive, great burdock and yacon provide insights into Asteraceae paleo-polyploidization history and plant inulin production.</title>
        <authorList>
            <person name="Fan W."/>
            <person name="Wang S."/>
            <person name="Wang H."/>
            <person name="Wang A."/>
            <person name="Jiang F."/>
            <person name="Liu H."/>
            <person name="Zhao H."/>
            <person name="Xu D."/>
            <person name="Zhang Y."/>
        </authorList>
    </citation>
    <scope>NUCLEOTIDE SEQUENCE [LARGE SCALE GENOMIC DNA]</scope>
    <source>
        <strain evidence="2">cv. Niubang</strain>
    </source>
</reference>
<dbReference type="EMBL" id="CM042058">
    <property type="protein sequence ID" value="KAI3684808.1"/>
    <property type="molecule type" value="Genomic_DNA"/>
</dbReference>
<evidence type="ECO:0000313" key="1">
    <source>
        <dbReference type="EMBL" id="KAI3684808.1"/>
    </source>
</evidence>
<gene>
    <name evidence="1" type="ORF">L6452_34034</name>
</gene>
<name>A0ACB8YH86_ARCLA</name>
<keyword evidence="2" id="KW-1185">Reference proteome</keyword>
<sequence length="350" mass="39166">MCPPASVPFAAEIGEYWTDEGIFTSLLNFNSGSPLPSNVTSDVNPYQYRPSDLPADLWYFCSCVKKDAKCGFWVETGDACEMVSNSTILGSRTTLQFYEGQAPHGRKTDWVMQEYRITEKFKDNLKDHRALCRVFLADENRPFSGHNIDVKTSINLDPKTNSHVNTIEHISTLELLEKTKENNTGMSSRRSQDFLENSSEMDCILRGDYFELNDLIDPGYHSSSSANSSCLTMTSEECFDSIALLQELEDDIKDQEMKDSSLKFNLSTPVKSKEVVICPPTSVSVGNGKECKAFDQKTSKVDERIESTSNGVNATASSSDCEGTSKEGKKEDVGKTKKRKMMKYLCFLAF</sequence>
<comment type="caution">
    <text evidence="1">The sequence shown here is derived from an EMBL/GenBank/DDBJ whole genome shotgun (WGS) entry which is preliminary data.</text>
</comment>
<protein>
    <submittedName>
        <fullName evidence="1">Uncharacterized protein</fullName>
    </submittedName>
</protein>
<proteinExistence type="predicted"/>
<dbReference type="Proteomes" id="UP001055879">
    <property type="component" value="Linkage Group LG12"/>
</dbReference>
<accession>A0ACB8YH86</accession>